<dbReference type="PRINTS" id="PR00723">
    <property type="entry name" value="SUBTILISIN"/>
</dbReference>
<feature type="active site" description="Charge relay system" evidence="6">
    <location>
        <position position="223"/>
    </location>
</feature>
<keyword evidence="2 6" id="KW-0645">Protease</keyword>
<evidence type="ECO:0000256" key="1">
    <source>
        <dbReference type="ARBA" id="ARBA00011073"/>
    </source>
</evidence>
<dbReference type="InterPro" id="IPR015500">
    <property type="entry name" value="Peptidase_S8_subtilisin-rel"/>
</dbReference>
<feature type="active site" description="Charge relay system" evidence="6">
    <location>
        <position position="400"/>
    </location>
</feature>
<dbReference type="Pfam" id="PF00082">
    <property type="entry name" value="Peptidase_S8"/>
    <property type="match status" value="1"/>
</dbReference>
<dbReference type="SUPFAM" id="SSF52743">
    <property type="entry name" value="Subtilisin-like"/>
    <property type="match status" value="1"/>
</dbReference>
<keyword evidence="5 6" id="KW-0720">Serine protease</keyword>
<feature type="active site" description="Charge relay system" evidence="6">
    <location>
        <position position="181"/>
    </location>
</feature>
<organism evidence="9 10">
    <name type="scientific">Sediminicola arcticus</name>
    <dbReference type="NCBI Taxonomy" id="1574308"/>
    <lineage>
        <taxon>Bacteria</taxon>
        <taxon>Pseudomonadati</taxon>
        <taxon>Bacteroidota</taxon>
        <taxon>Flavobacteriia</taxon>
        <taxon>Flavobacteriales</taxon>
        <taxon>Flavobacteriaceae</taxon>
        <taxon>Sediminicola</taxon>
    </lineage>
</organism>
<protein>
    <submittedName>
        <fullName evidence="9">S8 family serine peptidase</fullName>
    </submittedName>
</protein>
<evidence type="ECO:0000256" key="3">
    <source>
        <dbReference type="ARBA" id="ARBA00022729"/>
    </source>
</evidence>
<evidence type="ECO:0000256" key="2">
    <source>
        <dbReference type="ARBA" id="ARBA00022670"/>
    </source>
</evidence>
<dbReference type="InterPro" id="IPR036852">
    <property type="entry name" value="Peptidase_S8/S53_dom_sf"/>
</dbReference>
<reference evidence="9 10" key="1">
    <citation type="submission" date="2024-07" db="EMBL/GenBank/DDBJ databases">
        <title>The genome sequence of type strain Sediminicola arcticus GDMCC 1.2805.</title>
        <authorList>
            <person name="Liu Y."/>
        </authorList>
    </citation>
    <scope>NUCLEOTIDE SEQUENCE [LARGE SCALE GENOMIC DNA]</scope>
    <source>
        <strain evidence="9 10">GDMCC 1.2805</strain>
    </source>
</reference>
<dbReference type="InterPro" id="IPR000209">
    <property type="entry name" value="Peptidase_S8/S53_dom"/>
</dbReference>
<dbReference type="PANTHER" id="PTHR43806:SF67">
    <property type="entry name" value="EGF-LIKE DOMAIN-CONTAINING PROTEIN"/>
    <property type="match status" value="1"/>
</dbReference>
<dbReference type="PROSITE" id="PS51892">
    <property type="entry name" value="SUBTILASE"/>
    <property type="match status" value="1"/>
</dbReference>
<comment type="similarity">
    <text evidence="1 6">Belongs to the peptidase S8 family.</text>
</comment>
<dbReference type="CDD" id="cd07493">
    <property type="entry name" value="Peptidases_S8_9"/>
    <property type="match status" value="1"/>
</dbReference>
<evidence type="ECO:0000256" key="6">
    <source>
        <dbReference type="PROSITE-ProRule" id="PRU01240"/>
    </source>
</evidence>
<dbReference type="RefSeq" id="WP_354615545.1">
    <property type="nucleotide sequence ID" value="NZ_JBEXAE010000004.1"/>
</dbReference>
<dbReference type="InterPro" id="IPR023828">
    <property type="entry name" value="Peptidase_S8_Ser-AS"/>
</dbReference>
<dbReference type="PROSITE" id="PS00138">
    <property type="entry name" value="SUBTILASE_SER"/>
    <property type="match status" value="1"/>
</dbReference>
<evidence type="ECO:0000256" key="5">
    <source>
        <dbReference type="ARBA" id="ARBA00022825"/>
    </source>
</evidence>
<dbReference type="InterPro" id="IPR026444">
    <property type="entry name" value="Secre_tail"/>
</dbReference>
<keyword evidence="10" id="KW-1185">Reference proteome</keyword>
<dbReference type="PANTHER" id="PTHR43806">
    <property type="entry name" value="PEPTIDASE S8"/>
    <property type="match status" value="1"/>
</dbReference>
<proteinExistence type="inferred from homology"/>
<gene>
    <name evidence="9" type="ORF">ABXZ36_10780</name>
</gene>
<dbReference type="InterPro" id="IPR050131">
    <property type="entry name" value="Peptidase_S8_subtilisin-like"/>
</dbReference>
<evidence type="ECO:0000256" key="4">
    <source>
        <dbReference type="ARBA" id="ARBA00022801"/>
    </source>
</evidence>
<keyword evidence="3" id="KW-0732">Signal</keyword>
<dbReference type="EMBL" id="JBEXAE010000004">
    <property type="protein sequence ID" value="MET6991129.1"/>
    <property type="molecule type" value="Genomic_DNA"/>
</dbReference>
<keyword evidence="4 6" id="KW-0378">Hydrolase</keyword>
<dbReference type="NCBIfam" id="TIGR04183">
    <property type="entry name" value="Por_Secre_tail"/>
    <property type="match status" value="1"/>
</dbReference>
<evidence type="ECO:0000313" key="10">
    <source>
        <dbReference type="Proteomes" id="UP001549799"/>
    </source>
</evidence>
<evidence type="ECO:0000259" key="8">
    <source>
        <dbReference type="Pfam" id="PF18962"/>
    </source>
</evidence>
<accession>A0ABV2SVD3</accession>
<evidence type="ECO:0000313" key="9">
    <source>
        <dbReference type="EMBL" id="MET6991129.1"/>
    </source>
</evidence>
<comment type="caution">
    <text evidence="9">The sequence shown here is derived from an EMBL/GenBank/DDBJ whole genome shotgun (WGS) entry which is preliminary data.</text>
</comment>
<dbReference type="InterPro" id="IPR017317">
    <property type="entry name" value="Pept_S8_subtilisin_bacteroid-2"/>
</dbReference>
<dbReference type="Proteomes" id="UP001549799">
    <property type="component" value="Unassembled WGS sequence"/>
</dbReference>
<evidence type="ECO:0000259" key="7">
    <source>
        <dbReference type="Pfam" id="PF00082"/>
    </source>
</evidence>
<feature type="domain" description="Secretion system C-terminal sorting" evidence="8">
    <location>
        <begin position="477"/>
        <end position="543"/>
    </location>
</feature>
<dbReference type="Gene3D" id="3.40.50.200">
    <property type="entry name" value="Peptidase S8/S53 domain"/>
    <property type="match status" value="1"/>
</dbReference>
<dbReference type="Pfam" id="PF18962">
    <property type="entry name" value="Por_Secre_tail"/>
    <property type="match status" value="1"/>
</dbReference>
<sequence length="549" mass="60073">MVKSIVILFFLFSLLGVGAQEHAWVYFKDKGGVAAALANPESILSARALARKSKFNIPVDERDVPVNENYIAQVKGEAGITVKAKSKWFNCVHVLGSINDIASLSNLDIVERTSYADRSLSAKTRISAKNKIKRDNHSDKYLAQKTDFVYGESQAQITQLKVEALHQLNFMGEGLWIAVMDGGFPNVDQLAAFSRIRNNNDLLGGYDFVDRTTDIYHPNGDSHGTRVLSDMGGYIENEFVGTAPNASYMLFRTEDVATETPVEESYWVEAAERADSLGIDLINTSLGYSTFDNSNYNYTPAEMDGNTAFISKGANIATEKGMLVVNSAGNSGSSSWGVVTAPADANVYTVGAVDINGAYVSFSSRGLNAQGIVKPDGMAMGRNSAVVDENNFIVRNNGTSFSSPIMTGAIASFWSALPDKTNLEIMQLVRESSSMYQNPNTQMGYGIPDFDLALTINGVKGQNEGEVISDNTLDYILFPNPMETNVQIQLPFGTSMAILRLYDIYGKRILEKKITPTDNQISVEQLSQAMYIVQLEMGGISKEYKLLKK</sequence>
<feature type="domain" description="Peptidase S8/S53" evidence="7">
    <location>
        <begin position="172"/>
        <end position="446"/>
    </location>
</feature>
<dbReference type="PIRSF" id="PIRSF037903">
    <property type="entry name" value="Subtilisin_rel_GFO_2223"/>
    <property type="match status" value="1"/>
</dbReference>
<name>A0ABV2SVD3_9FLAO</name>